<dbReference type="Proteomes" id="UP001365128">
    <property type="component" value="Unassembled WGS sequence"/>
</dbReference>
<evidence type="ECO:0000313" key="2">
    <source>
        <dbReference type="EMBL" id="KAK7547671.1"/>
    </source>
</evidence>
<dbReference type="InterPro" id="IPR038883">
    <property type="entry name" value="AN11006-like"/>
</dbReference>
<dbReference type="EMBL" id="JBBPDW010000012">
    <property type="protein sequence ID" value="KAK7547671.1"/>
    <property type="molecule type" value="Genomic_DNA"/>
</dbReference>
<dbReference type="PANTHER" id="PTHR42085">
    <property type="entry name" value="F-BOX DOMAIN-CONTAINING PROTEIN"/>
    <property type="match status" value="1"/>
</dbReference>
<organism evidence="2 3">
    <name type="scientific">Phyllosticta citricarpa</name>
    <dbReference type="NCBI Taxonomy" id="55181"/>
    <lineage>
        <taxon>Eukaryota</taxon>
        <taxon>Fungi</taxon>
        <taxon>Dikarya</taxon>
        <taxon>Ascomycota</taxon>
        <taxon>Pezizomycotina</taxon>
        <taxon>Dothideomycetes</taxon>
        <taxon>Dothideomycetes incertae sedis</taxon>
        <taxon>Botryosphaeriales</taxon>
        <taxon>Phyllostictaceae</taxon>
        <taxon>Phyllosticta</taxon>
    </lineage>
</organism>
<evidence type="ECO:0000256" key="1">
    <source>
        <dbReference type="SAM" id="MobiDB-lite"/>
    </source>
</evidence>
<evidence type="ECO:0000313" key="3">
    <source>
        <dbReference type="Proteomes" id="UP001365128"/>
    </source>
</evidence>
<feature type="region of interest" description="Disordered" evidence="1">
    <location>
        <begin position="213"/>
        <end position="236"/>
    </location>
</feature>
<comment type="caution">
    <text evidence="2">The sequence shown here is derived from an EMBL/GenBank/DDBJ whole genome shotgun (WGS) entry which is preliminary data.</text>
</comment>
<protein>
    <submittedName>
        <fullName evidence="2">Uncharacterized protein</fullName>
    </submittedName>
</protein>
<gene>
    <name evidence="2" type="ORF">IWX46DRAFT_598234</name>
</gene>
<accession>A0ABR1MF55</accession>
<feature type="region of interest" description="Disordered" evidence="1">
    <location>
        <begin position="90"/>
        <end position="174"/>
    </location>
</feature>
<feature type="compositionally biased region" description="Polar residues" evidence="1">
    <location>
        <begin position="97"/>
        <end position="110"/>
    </location>
</feature>
<name>A0ABR1MF55_9PEZI</name>
<sequence length="431" mass="49400">MNDCLRWCGIRPERQGCKLRRRLTSRPPTAPRAQDRPPTTRWAVSQIFHLFPSRSPCRSRPSSSLSLIRLSFSTPRHHKSHIYQAACRRTMAGRAASTDQPSPAQPTIRSTKARRASSPESHRRSYNLPQDAETEKMARREGRMSTSSQLGDAGTSAAEAHVSSGQCADPSRGQRLQQRNYFPFMELPSELRLEIYRMALCRLEPVLLHMPRSVTQEDPSSEKEDSSDSAVETGWSRESTGQCRLVRRQWEPDWRNKPLNLFAKGINCEPLIPALLRVSKLVHREAKPVLYSENELTLWLPTALCTLMHLHQRSRSLIKHIRLRLPTYHDILDGFSELVRLGLRYCWGLKTLTISLPDFPYDRNAYGPNTPNVYVNAFHILRWLPKHTTVRLDANSHEDIRRVVEENCRLAGMMSETIGSRENFLFPSGFA</sequence>
<reference evidence="2 3" key="1">
    <citation type="submission" date="2024-04" db="EMBL/GenBank/DDBJ databases">
        <title>Phyllosticta paracitricarpa is synonymous to the EU quarantine fungus P. citricarpa based on phylogenomic analyses.</title>
        <authorList>
            <consortium name="Lawrence Berkeley National Laboratory"/>
            <person name="Van Ingen-Buijs V.A."/>
            <person name="Van Westerhoven A.C."/>
            <person name="Haridas S."/>
            <person name="Skiadas P."/>
            <person name="Martin F."/>
            <person name="Groenewald J.Z."/>
            <person name="Crous P.W."/>
            <person name="Seidl M.F."/>
        </authorList>
    </citation>
    <scope>NUCLEOTIDE SEQUENCE [LARGE SCALE GENOMIC DNA]</scope>
    <source>
        <strain evidence="2 3">CBS 122670</strain>
    </source>
</reference>
<dbReference type="PANTHER" id="PTHR42085:SF7">
    <property type="entry name" value="F-BOX DOMAIN-CONTAINING PROTEIN"/>
    <property type="match status" value="1"/>
</dbReference>
<proteinExistence type="predicted"/>
<keyword evidence="3" id="KW-1185">Reference proteome</keyword>
<feature type="compositionally biased region" description="Basic and acidic residues" evidence="1">
    <location>
        <begin position="133"/>
        <end position="143"/>
    </location>
</feature>